<feature type="transmembrane region" description="Helical" evidence="1">
    <location>
        <begin position="75"/>
        <end position="95"/>
    </location>
</feature>
<keyword evidence="1" id="KW-0812">Transmembrane</keyword>
<dbReference type="InterPro" id="IPR043717">
    <property type="entry name" value="DUF5658"/>
</dbReference>
<keyword evidence="1" id="KW-0472">Membrane</keyword>
<dbReference type="AlphaFoldDB" id="A0A944GYC9"/>
<comment type="caution">
    <text evidence="3">The sequence shown here is derived from an EMBL/GenBank/DDBJ whole genome shotgun (WGS) entry which is preliminary data.</text>
</comment>
<dbReference type="EMBL" id="QTKX01000003">
    <property type="protein sequence ID" value="MBS8266604.1"/>
    <property type="molecule type" value="Genomic_DNA"/>
</dbReference>
<gene>
    <name evidence="3" type="ORF">DYI25_19455</name>
</gene>
<feature type="domain" description="DUF5658" evidence="2">
    <location>
        <begin position="7"/>
        <end position="95"/>
    </location>
</feature>
<proteinExistence type="predicted"/>
<keyword evidence="4" id="KW-1185">Reference proteome</keyword>
<evidence type="ECO:0000259" key="2">
    <source>
        <dbReference type="Pfam" id="PF18902"/>
    </source>
</evidence>
<reference evidence="3 4" key="1">
    <citation type="journal article" date="2021" name="Microorganisms">
        <title>Bacterial Dimethylsulfoniopropionate Biosynthesis in the East China Sea.</title>
        <authorList>
            <person name="Liu J."/>
            <person name="Zhang Y."/>
            <person name="Liu J."/>
            <person name="Zhong H."/>
            <person name="Williams B.T."/>
            <person name="Zheng Y."/>
            <person name="Curson A.R.J."/>
            <person name="Sun C."/>
            <person name="Sun H."/>
            <person name="Song D."/>
            <person name="Wagner Mackenzie B."/>
            <person name="Bermejo Martinez A."/>
            <person name="Todd J.D."/>
            <person name="Zhang X.H."/>
        </authorList>
    </citation>
    <scope>NUCLEOTIDE SEQUENCE [LARGE SCALE GENOMIC DNA]</scope>
    <source>
        <strain evidence="3 4">ESS08</strain>
    </source>
</reference>
<dbReference type="Pfam" id="PF18902">
    <property type="entry name" value="DUF5658"/>
    <property type="match status" value="1"/>
</dbReference>
<evidence type="ECO:0000256" key="1">
    <source>
        <dbReference type="SAM" id="Phobius"/>
    </source>
</evidence>
<name>A0A944GYC9_9BACI</name>
<organism evidence="3 4">
    <name type="scientific">Mesobacillus boroniphilus</name>
    <dbReference type="NCBI Taxonomy" id="308892"/>
    <lineage>
        <taxon>Bacteria</taxon>
        <taxon>Bacillati</taxon>
        <taxon>Bacillota</taxon>
        <taxon>Bacilli</taxon>
        <taxon>Bacillales</taxon>
        <taxon>Bacillaceae</taxon>
        <taxon>Mesobacillus</taxon>
    </lineage>
</organism>
<keyword evidence="1" id="KW-1133">Transmembrane helix</keyword>
<protein>
    <recommendedName>
        <fullName evidence="2">DUF5658 domain-containing protein</fullName>
    </recommendedName>
</protein>
<dbReference type="RefSeq" id="WP_213372034.1">
    <property type="nucleotide sequence ID" value="NZ_QTKX01000003.1"/>
</dbReference>
<evidence type="ECO:0000313" key="4">
    <source>
        <dbReference type="Proteomes" id="UP000761411"/>
    </source>
</evidence>
<feature type="transmembrane region" description="Helical" evidence="1">
    <location>
        <begin position="5"/>
        <end position="23"/>
    </location>
</feature>
<sequence length="98" mass="11349">MTLLFYYLTFLNLIDAFVTWFGLENEFITELNPVMNFIYEVNPLLFICSKAALSLFLLLFIVFKQVPKSGFIKGITLFASFSYTGITLMHGFWLVNIL</sequence>
<feature type="transmembrane region" description="Helical" evidence="1">
    <location>
        <begin position="43"/>
        <end position="63"/>
    </location>
</feature>
<accession>A0A944GYC9</accession>
<evidence type="ECO:0000313" key="3">
    <source>
        <dbReference type="EMBL" id="MBS8266604.1"/>
    </source>
</evidence>
<dbReference type="Proteomes" id="UP000761411">
    <property type="component" value="Unassembled WGS sequence"/>
</dbReference>